<gene>
    <name evidence="1" type="ORF">SMRZ_LOCUS188</name>
</gene>
<keyword evidence="2" id="KW-1185">Reference proteome</keyword>
<name>A0A183L8R3_9TREM</name>
<evidence type="ECO:0000313" key="2">
    <source>
        <dbReference type="Proteomes" id="UP000277204"/>
    </source>
</evidence>
<sequence>MGLETTANQVRIFNTNVKIVLLHGAETWIIATGILETVQVFINNCLHKILNVLSSDTISNSLLWERTNQLPSEDEIRERRWKLIGNTLRKSSNCITRQALTWIPEGKRKRGRLENILLWNWKQTSSVDSFWKQLERIAQDIVG</sequence>
<protein>
    <submittedName>
        <fullName evidence="1">Uncharacterized protein</fullName>
    </submittedName>
</protein>
<organism evidence="1 2">
    <name type="scientific">Schistosoma margrebowiei</name>
    <dbReference type="NCBI Taxonomy" id="48269"/>
    <lineage>
        <taxon>Eukaryota</taxon>
        <taxon>Metazoa</taxon>
        <taxon>Spiralia</taxon>
        <taxon>Lophotrochozoa</taxon>
        <taxon>Platyhelminthes</taxon>
        <taxon>Trematoda</taxon>
        <taxon>Digenea</taxon>
        <taxon>Strigeidida</taxon>
        <taxon>Schistosomatoidea</taxon>
        <taxon>Schistosomatidae</taxon>
        <taxon>Schistosoma</taxon>
    </lineage>
</organism>
<proteinExistence type="predicted"/>
<dbReference type="AlphaFoldDB" id="A0A183L8R3"/>
<reference evidence="1 2" key="1">
    <citation type="submission" date="2018-11" db="EMBL/GenBank/DDBJ databases">
        <authorList>
            <consortium name="Pathogen Informatics"/>
        </authorList>
    </citation>
    <scope>NUCLEOTIDE SEQUENCE [LARGE SCALE GENOMIC DNA]</scope>
    <source>
        <strain evidence="1 2">Zambia</strain>
    </source>
</reference>
<evidence type="ECO:0000313" key="1">
    <source>
        <dbReference type="EMBL" id="VDO45467.1"/>
    </source>
</evidence>
<accession>A0A183L8R3</accession>
<dbReference type="EMBL" id="UZAI01000030">
    <property type="protein sequence ID" value="VDO45467.1"/>
    <property type="molecule type" value="Genomic_DNA"/>
</dbReference>
<dbReference type="Proteomes" id="UP000277204">
    <property type="component" value="Unassembled WGS sequence"/>
</dbReference>